<dbReference type="AlphaFoldDB" id="A0A8T0J0H5"/>
<reference evidence="2" key="1">
    <citation type="submission" date="2020-06" db="EMBL/GenBank/DDBJ databases">
        <title>WGS assembly of Ceratodon purpureus strain R40.</title>
        <authorList>
            <person name="Carey S.B."/>
            <person name="Jenkins J."/>
            <person name="Shu S."/>
            <person name="Lovell J.T."/>
            <person name="Sreedasyam A."/>
            <person name="Maumus F."/>
            <person name="Tiley G.P."/>
            <person name="Fernandez-Pozo N."/>
            <person name="Barry K."/>
            <person name="Chen C."/>
            <person name="Wang M."/>
            <person name="Lipzen A."/>
            <person name="Daum C."/>
            <person name="Saski C.A."/>
            <person name="Payton A.C."/>
            <person name="Mcbreen J.C."/>
            <person name="Conrad R.E."/>
            <person name="Kollar L.M."/>
            <person name="Olsson S."/>
            <person name="Huttunen S."/>
            <person name="Landis J.B."/>
            <person name="Wickett N.J."/>
            <person name="Johnson M.G."/>
            <person name="Rensing S.A."/>
            <person name="Grimwood J."/>
            <person name="Schmutz J."/>
            <person name="Mcdaniel S.F."/>
        </authorList>
    </citation>
    <scope>NUCLEOTIDE SEQUENCE</scope>
    <source>
        <strain evidence="2">R40</strain>
    </source>
</reference>
<keyword evidence="3" id="KW-1185">Reference proteome</keyword>
<keyword evidence="1" id="KW-0732">Signal</keyword>
<evidence type="ECO:0000313" key="3">
    <source>
        <dbReference type="Proteomes" id="UP000822688"/>
    </source>
</evidence>
<dbReference type="Proteomes" id="UP000822688">
    <property type="component" value="Chromosome 1"/>
</dbReference>
<proteinExistence type="predicted"/>
<organism evidence="2 3">
    <name type="scientific">Ceratodon purpureus</name>
    <name type="common">Fire moss</name>
    <name type="synonym">Dicranum purpureum</name>
    <dbReference type="NCBI Taxonomy" id="3225"/>
    <lineage>
        <taxon>Eukaryota</taxon>
        <taxon>Viridiplantae</taxon>
        <taxon>Streptophyta</taxon>
        <taxon>Embryophyta</taxon>
        <taxon>Bryophyta</taxon>
        <taxon>Bryophytina</taxon>
        <taxon>Bryopsida</taxon>
        <taxon>Dicranidae</taxon>
        <taxon>Pseudoditrichales</taxon>
        <taxon>Ditrichaceae</taxon>
        <taxon>Ceratodon</taxon>
    </lineage>
</organism>
<accession>A0A8T0J0H5</accession>
<dbReference type="EMBL" id="CM026421">
    <property type="protein sequence ID" value="KAG0589464.1"/>
    <property type="molecule type" value="Genomic_DNA"/>
</dbReference>
<protein>
    <submittedName>
        <fullName evidence="2">Uncharacterized protein</fullName>
    </submittedName>
</protein>
<evidence type="ECO:0000256" key="1">
    <source>
        <dbReference type="SAM" id="SignalP"/>
    </source>
</evidence>
<evidence type="ECO:0000313" key="2">
    <source>
        <dbReference type="EMBL" id="KAG0589464.1"/>
    </source>
</evidence>
<feature type="chain" id="PRO_5035775058" evidence="1">
    <location>
        <begin position="18"/>
        <end position="51"/>
    </location>
</feature>
<gene>
    <name evidence="2" type="ORF">KC19_1G022300</name>
</gene>
<feature type="signal peptide" evidence="1">
    <location>
        <begin position="1"/>
        <end position="17"/>
    </location>
</feature>
<name>A0A8T0J0H5_CERPU</name>
<sequence>MHMIYVMIYILMNSVYCTENAYDICKEKLIIYFNHFSGVENFFPVCCHPID</sequence>
<comment type="caution">
    <text evidence="2">The sequence shown here is derived from an EMBL/GenBank/DDBJ whole genome shotgun (WGS) entry which is preliminary data.</text>
</comment>